<feature type="region of interest" description="Disordered" evidence="1">
    <location>
        <begin position="77"/>
        <end position="104"/>
    </location>
</feature>
<dbReference type="SMART" id="SM00194">
    <property type="entry name" value="PTPc"/>
    <property type="match status" value="2"/>
</dbReference>
<proteinExistence type="predicted"/>
<feature type="compositionally biased region" description="Basic and acidic residues" evidence="1">
    <location>
        <begin position="669"/>
        <end position="679"/>
    </location>
</feature>
<evidence type="ECO:0000256" key="1">
    <source>
        <dbReference type="SAM" id="MobiDB-lite"/>
    </source>
</evidence>
<dbReference type="FunFam" id="3.90.190.10:FF:000068">
    <property type="entry name" value="receptor-type tyrosine-protein phosphatase zeta"/>
    <property type="match status" value="1"/>
</dbReference>
<dbReference type="InterPro" id="IPR029021">
    <property type="entry name" value="Prot-tyrosine_phosphatase-like"/>
</dbReference>
<feature type="compositionally biased region" description="Polar residues" evidence="1">
    <location>
        <begin position="656"/>
        <end position="668"/>
    </location>
</feature>
<feature type="non-terminal residue" evidence="2">
    <location>
        <position position="1"/>
    </location>
</feature>
<feature type="region of interest" description="Disordered" evidence="1">
    <location>
        <begin position="26"/>
        <end position="55"/>
    </location>
</feature>
<dbReference type="GO" id="GO:0048666">
    <property type="term" value="P:neuron development"/>
    <property type="evidence" value="ECO:0007669"/>
    <property type="project" value="UniProtKB-ARBA"/>
</dbReference>
<dbReference type="EMBL" id="KB740967">
    <property type="protein sequence ID" value="ENN76765.1"/>
    <property type="molecule type" value="Genomic_DNA"/>
</dbReference>
<dbReference type="InterPro" id="IPR003595">
    <property type="entry name" value="Tyr_Pase_cat"/>
</dbReference>
<dbReference type="PROSITE" id="PS50055">
    <property type="entry name" value="TYR_PHOSPHATASE_PTP"/>
    <property type="match status" value="2"/>
</dbReference>
<reference evidence="2" key="1">
    <citation type="journal article" date="2013" name="Genome Biol.">
        <title>Draft genome of the mountain pine beetle, Dendroctonus ponderosae Hopkins, a major forest pest.</title>
        <authorList>
            <person name="Keeling C.I."/>
            <person name="Yuen M.M."/>
            <person name="Liao N.Y."/>
            <person name="Docking T.R."/>
            <person name="Chan S.K."/>
            <person name="Taylor G.A."/>
            <person name="Palmquist D.L."/>
            <person name="Jackman S.D."/>
            <person name="Nguyen A."/>
            <person name="Li M."/>
            <person name="Henderson H."/>
            <person name="Janes J.K."/>
            <person name="Zhao Y."/>
            <person name="Pandoh P."/>
            <person name="Moore R."/>
            <person name="Sperling F.A."/>
            <person name="Huber D.P."/>
            <person name="Birol I."/>
            <person name="Jones S.J."/>
            <person name="Bohlmann J."/>
        </authorList>
    </citation>
    <scope>NUCLEOTIDE SEQUENCE</scope>
</reference>
<organism evidence="2">
    <name type="scientific">Dendroctonus ponderosae</name>
    <name type="common">Mountain pine beetle</name>
    <dbReference type="NCBI Taxonomy" id="77166"/>
    <lineage>
        <taxon>Eukaryota</taxon>
        <taxon>Metazoa</taxon>
        <taxon>Ecdysozoa</taxon>
        <taxon>Arthropoda</taxon>
        <taxon>Hexapoda</taxon>
        <taxon>Insecta</taxon>
        <taxon>Pterygota</taxon>
        <taxon>Neoptera</taxon>
        <taxon>Endopterygota</taxon>
        <taxon>Coleoptera</taxon>
        <taxon>Polyphaga</taxon>
        <taxon>Cucujiformia</taxon>
        <taxon>Curculionidae</taxon>
        <taxon>Scolytinae</taxon>
        <taxon>Dendroctonus</taxon>
    </lineage>
</organism>
<evidence type="ECO:0000313" key="2">
    <source>
        <dbReference type="EMBL" id="ENN76765.1"/>
    </source>
</evidence>
<dbReference type="AlphaFoldDB" id="N6U588"/>
<sequence>MIVKLRYLQPPYYYLDNTHCAPAALDWNNRPPPRNEADAANDENDGRRRDYSGPIEVGRFHDHVQRLHADGDIGFSREYDSIQNDPTNEGNSSENSQHPDNKPKNRYLNIIAYDHSRVQLLPMPGQKISTYINANYIDGFLVSKAYIGTQGPLPSTFDCFWRMIWEQRVTIIVMITNLVERGRRKCDMYWPKEGSELYGFIQVKLVKEDVMATYTVRTLVIRHTRVSIPGNVKRAKDISMAEKTVYQYHYTNWPDHGTPDHPLPVISFVKKSSLANPPDSGPIVVHCSAGVGRTGTYIVIDAMLRQIKARGEVNVFGFLKHIRAQRNFLVQTEEQYIFIHDALLEAIDAGETDIPREQFARYVEVLQNPDSRSEDERAWKVLDEQFQQVIKFKPRDFNLVSANKPVNQKKNRCAVLVPIESARVHLTPRPGEDGSDYVNASWLPGFHSLREFIITQHPIAKEEFWKMCWDHTCQLVVMLSIIDGEEFEKFWPEADEVIKTDVFTCVQANVNKSTPFITREFLLKSLQDDFEIRTKFVQSLNWPHQGVASIKNMYDLPNYVTSLQKENQGPVCIVDRFGGTEAATFCALVTLKRHLAYEQKVDIYMYAKLYHNKRPGLWLSVDDYMKLHLCVQTVSSEPEKYLEEVPPDLYTLANGVSKTRTTSNSGSLHDSKNDLERVPPEGMESEGAVL</sequence>
<dbReference type="PANTHER" id="PTHR19134:SF540">
    <property type="entry name" value="TYROSINE-PROTEIN PHOSPHATASE 99A"/>
    <property type="match status" value="1"/>
</dbReference>
<dbReference type="SMART" id="SM00404">
    <property type="entry name" value="PTPc_motif"/>
    <property type="match status" value="2"/>
</dbReference>
<dbReference type="PRINTS" id="PR00700">
    <property type="entry name" value="PRTYPHPHTASE"/>
</dbReference>
<dbReference type="HOGENOM" id="CLU_001645_8_0_1"/>
<dbReference type="SUPFAM" id="SSF52799">
    <property type="entry name" value="(Phosphotyrosine protein) phosphatases II"/>
    <property type="match status" value="2"/>
</dbReference>
<feature type="region of interest" description="Disordered" evidence="1">
    <location>
        <begin position="656"/>
        <end position="690"/>
    </location>
</feature>
<dbReference type="InterPro" id="IPR000387">
    <property type="entry name" value="Tyr_Pase_dom"/>
</dbReference>
<dbReference type="Gene3D" id="3.90.190.10">
    <property type="entry name" value="Protein tyrosine phosphatase superfamily"/>
    <property type="match status" value="2"/>
</dbReference>
<dbReference type="GO" id="GO:0009653">
    <property type="term" value="P:anatomical structure morphogenesis"/>
    <property type="evidence" value="ECO:0007669"/>
    <property type="project" value="UniProtKB-ARBA"/>
</dbReference>
<dbReference type="OMA" id="MMTSVCS"/>
<gene>
    <name evidence="2" type="ORF">YQE_06606</name>
</gene>
<dbReference type="OrthoDB" id="6022401at2759"/>
<dbReference type="FunFam" id="3.90.190.10:FF:000013">
    <property type="entry name" value="receptor-type tyrosine-protein phosphatase zeta isoform X1"/>
    <property type="match status" value="1"/>
</dbReference>
<accession>N6U588</accession>
<dbReference type="InterPro" id="IPR016130">
    <property type="entry name" value="Tyr_Pase_AS"/>
</dbReference>
<dbReference type="GO" id="GO:0004725">
    <property type="term" value="F:protein tyrosine phosphatase activity"/>
    <property type="evidence" value="ECO:0007669"/>
    <property type="project" value="InterPro"/>
</dbReference>
<dbReference type="InterPro" id="IPR050348">
    <property type="entry name" value="Protein-Tyr_Phosphatase"/>
</dbReference>
<name>N6U588_DENPD</name>
<dbReference type="PANTHER" id="PTHR19134">
    <property type="entry name" value="RECEPTOR-TYPE TYROSINE-PROTEIN PHOSPHATASE"/>
    <property type="match status" value="1"/>
</dbReference>
<dbReference type="Pfam" id="PF00102">
    <property type="entry name" value="Y_phosphatase"/>
    <property type="match status" value="2"/>
</dbReference>
<protein>
    <submittedName>
        <fullName evidence="2">Uncharacterized protein</fullName>
    </submittedName>
</protein>
<dbReference type="CDD" id="cd14549">
    <property type="entry name" value="R5-PTPc-1"/>
    <property type="match status" value="1"/>
</dbReference>
<dbReference type="PROSITE" id="PS00383">
    <property type="entry name" value="TYR_PHOSPHATASE_1"/>
    <property type="match status" value="1"/>
</dbReference>
<feature type="compositionally biased region" description="Polar residues" evidence="1">
    <location>
        <begin position="81"/>
        <end position="96"/>
    </location>
</feature>
<dbReference type="InterPro" id="IPR000242">
    <property type="entry name" value="PTP_cat"/>
</dbReference>
<dbReference type="PROSITE" id="PS50056">
    <property type="entry name" value="TYR_PHOSPHATASE_2"/>
    <property type="match status" value="1"/>
</dbReference>